<organism evidence="2 3">
    <name type="scientific">Halorhodospira halophila (strain DSM 244 / SL1)</name>
    <name type="common">Ectothiorhodospira halophila (strain DSM 244 / SL1)</name>
    <dbReference type="NCBI Taxonomy" id="349124"/>
    <lineage>
        <taxon>Bacteria</taxon>
        <taxon>Pseudomonadati</taxon>
        <taxon>Pseudomonadota</taxon>
        <taxon>Gammaproteobacteria</taxon>
        <taxon>Chromatiales</taxon>
        <taxon>Ectothiorhodospiraceae</taxon>
        <taxon>Halorhodospira</taxon>
    </lineage>
</organism>
<protein>
    <submittedName>
        <fullName evidence="2">Alcohol dehydrogenase GroES domain protein</fullName>
    </submittedName>
</protein>
<dbReference type="CDD" id="cd05280">
    <property type="entry name" value="MDR_yhdh_yhfp"/>
    <property type="match status" value="1"/>
</dbReference>
<dbReference type="InterPro" id="IPR036291">
    <property type="entry name" value="NAD(P)-bd_dom_sf"/>
</dbReference>
<dbReference type="SUPFAM" id="SSF51735">
    <property type="entry name" value="NAD(P)-binding Rossmann-fold domains"/>
    <property type="match status" value="1"/>
</dbReference>
<dbReference type="SUPFAM" id="SSF50129">
    <property type="entry name" value="GroES-like"/>
    <property type="match status" value="1"/>
</dbReference>
<dbReference type="NCBIfam" id="TIGR02823">
    <property type="entry name" value="oxido_YhdH"/>
    <property type="match status" value="1"/>
</dbReference>
<dbReference type="STRING" id="349124.Hhal_1073"/>
<dbReference type="Gene3D" id="3.90.180.10">
    <property type="entry name" value="Medium-chain alcohol dehydrogenases, catalytic domain"/>
    <property type="match status" value="1"/>
</dbReference>
<dbReference type="KEGG" id="hha:Hhal_1073"/>
<dbReference type="InterPro" id="IPR051397">
    <property type="entry name" value="Zn-ADH-like_protein"/>
</dbReference>
<dbReference type="eggNOG" id="COG0604">
    <property type="taxonomic scope" value="Bacteria"/>
</dbReference>
<dbReference type="InterPro" id="IPR013154">
    <property type="entry name" value="ADH-like_N"/>
</dbReference>
<dbReference type="InterPro" id="IPR014188">
    <property type="entry name" value="Acrylyl-CoA_reductase_AcuI"/>
</dbReference>
<dbReference type="SMART" id="SM00829">
    <property type="entry name" value="PKS_ER"/>
    <property type="match status" value="1"/>
</dbReference>
<dbReference type="AlphaFoldDB" id="A1WVY7"/>
<feature type="domain" description="Enoyl reductase (ER)" evidence="1">
    <location>
        <begin position="19"/>
        <end position="326"/>
    </location>
</feature>
<sequence length="334" mass="34376">MQNFQAWRVSEAGKEDQGGVVTLGGDDLPAGDVLIRVAYSSLNYKDALAVTGQGKILRRFPMTPGIDAAGVVAASDSADVVPGDRVLVTGCGLGEVHDGGFAEYVRVPADWVVPVPAEVTVREAMALGTAGFTAALALIRMEAAGQTPALGDVVVTGASGGVGSIAVDLFSNAGYRVIAVSGKEPAAAYLRGLGAAEVVAPDAIGLSERPLDRARFGGVVDTVGGPLLAGLLPQVEEYGNVAAIGLAGGVKLETTVMPWILRGVSLLGISSANCPRGLRLEGWRRLGDDLRPRDPEGYITREVALEQLRDAAEAVLARQVTGRTLVRVGGDTVA</sequence>
<gene>
    <name evidence="2" type="ordered locus">Hhal_1073</name>
</gene>
<keyword evidence="3" id="KW-1185">Reference proteome</keyword>
<dbReference type="Gene3D" id="3.40.50.720">
    <property type="entry name" value="NAD(P)-binding Rossmann-like Domain"/>
    <property type="match status" value="1"/>
</dbReference>
<reference evidence="3" key="1">
    <citation type="submission" date="2006-12" db="EMBL/GenBank/DDBJ databases">
        <title>Complete sequence of Halorhodospira halophila SL1.</title>
        <authorList>
            <consortium name="US DOE Joint Genome Institute"/>
            <person name="Copeland A."/>
            <person name="Lucas S."/>
            <person name="Lapidus A."/>
            <person name="Barry K."/>
            <person name="Detter J.C."/>
            <person name="Glavina del Rio T."/>
            <person name="Hammon N."/>
            <person name="Israni S."/>
            <person name="Dalin E."/>
            <person name="Tice H."/>
            <person name="Pitluck S."/>
            <person name="Saunders E."/>
            <person name="Brettin T."/>
            <person name="Bruce D."/>
            <person name="Han C."/>
            <person name="Tapia R."/>
            <person name="Schmutz J."/>
            <person name="Larimer F."/>
            <person name="Land M."/>
            <person name="Hauser L."/>
            <person name="Kyrpides N."/>
            <person name="Mikhailova N."/>
            <person name="Hoff W."/>
            <person name="Richardson P."/>
        </authorList>
    </citation>
    <scope>NUCLEOTIDE SEQUENCE [LARGE SCALE GENOMIC DNA]</scope>
    <source>
        <strain evidence="3">DSM 244 / SL1</strain>
    </source>
</reference>
<name>A1WVY7_HALHL</name>
<dbReference type="GO" id="GO:0043957">
    <property type="term" value="F:acryloyl-CoA reductase (NADPH) activity"/>
    <property type="evidence" value="ECO:0007669"/>
    <property type="project" value="TreeGrafter"/>
</dbReference>
<dbReference type="InterPro" id="IPR011032">
    <property type="entry name" value="GroES-like_sf"/>
</dbReference>
<dbReference type="Proteomes" id="UP000000647">
    <property type="component" value="Chromosome"/>
</dbReference>
<dbReference type="PANTHER" id="PTHR43677:SF1">
    <property type="entry name" value="ACRYLYL-COA REDUCTASE ACUI-RELATED"/>
    <property type="match status" value="1"/>
</dbReference>
<dbReference type="HOGENOM" id="CLU_026673_26_3_6"/>
<dbReference type="PANTHER" id="PTHR43677">
    <property type="entry name" value="SHORT-CHAIN DEHYDROGENASE/REDUCTASE"/>
    <property type="match status" value="1"/>
</dbReference>
<accession>A1WVY7</accession>
<evidence type="ECO:0000313" key="3">
    <source>
        <dbReference type="Proteomes" id="UP000000647"/>
    </source>
</evidence>
<dbReference type="EMBL" id="CP000544">
    <property type="protein sequence ID" value="ABM61849.1"/>
    <property type="molecule type" value="Genomic_DNA"/>
</dbReference>
<proteinExistence type="predicted"/>
<dbReference type="Pfam" id="PF08240">
    <property type="entry name" value="ADH_N"/>
    <property type="match status" value="1"/>
</dbReference>
<dbReference type="InterPro" id="IPR013149">
    <property type="entry name" value="ADH-like_C"/>
</dbReference>
<evidence type="ECO:0000259" key="1">
    <source>
        <dbReference type="SMART" id="SM00829"/>
    </source>
</evidence>
<reference evidence="2 3" key="2">
    <citation type="journal article" date="2013" name="Stand. Genomic Sci.">
        <title>Complete genome sequence of Halorhodospira halophila SL1.</title>
        <authorList>
            <person name="Challacombe J.F."/>
            <person name="Majid S."/>
            <person name="Deole R."/>
            <person name="Brettin T.S."/>
            <person name="Bruce D."/>
            <person name="Delano S.F."/>
            <person name="Detter J.C."/>
            <person name="Gleasner C.D."/>
            <person name="Han C.S."/>
            <person name="Misra M."/>
            <person name="Reitenga K.G."/>
            <person name="Mikhailova N."/>
            <person name="Woyke T."/>
            <person name="Pitluck S."/>
            <person name="Nolan M."/>
            <person name="Land M.L."/>
            <person name="Saunders E."/>
            <person name="Tapia R."/>
            <person name="Lapidus A."/>
            <person name="Ivanova N."/>
            <person name="Hoff W.D."/>
        </authorList>
    </citation>
    <scope>NUCLEOTIDE SEQUENCE [LARGE SCALE GENOMIC DNA]</scope>
    <source>
        <strain evidence="3">DSM 244 / SL1</strain>
    </source>
</reference>
<dbReference type="RefSeq" id="WP_011813872.1">
    <property type="nucleotide sequence ID" value="NC_008789.1"/>
</dbReference>
<evidence type="ECO:0000313" key="2">
    <source>
        <dbReference type="EMBL" id="ABM61849.1"/>
    </source>
</evidence>
<dbReference type="InterPro" id="IPR020843">
    <property type="entry name" value="ER"/>
</dbReference>
<dbReference type="OrthoDB" id="9782155at2"/>
<dbReference type="Pfam" id="PF00107">
    <property type="entry name" value="ADH_zinc_N"/>
    <property type="match status" value="1"/>
</dbReference>